<proteinExistence type="predicted"/>
<dbReference type="GO" id="GO:0016747">
    <property type="term" value="F:acyltransferase activity, transferring groups other than amino-acyl groups"/>
    <property type="evidence" value="ECO:0007669"/>
    <property type="project" value="InterPro"/>
</dbReference>
<dbReference type="CDD" id="cd04301">
    <property type="entry name" value="NAT_SF"/>
    <property type="match status" value="2"/>
</dbReference>
<dbReference type="InterPro" id="IPR050832">
    <property type="entry name" value="Bact_Acetyltransf"/>
</dbReference>
<feature type="domain" description="N-acetyltransferase" evidence="4">
    <location>
        <begin position="164"/>
        <end position="308"/>
    </location>
</feature>
<evidence type="ECO:0000256" key="1">
    <source>
        <dbReference type="ARBA" id="ARBA00022679"/>
    </source>
</evidence>
<dbReference type="InterPro" id="IPR000182">
    <property type="entry name" value="GNAT_dom"/>
</dbReference>
<organism evidence="5 6">
    <name type="scientific">Paenibacillus pasadenensis</name>
    <dbReference type="NCBI Taxonomy" id="217090"/>
    <lineage>
        <taxon>Bacteria</taxon>
        <taxon>Bacillati</taxon>
        <taxon>Bacillota</taxon>
        <taxon>Bacilli</taxon>
        <taxon>Bacillales</taxon>
        <taxon>Paenibacillaceae</taxon>
        <taxon>Paenibacillus</taxon>
    </lineage>
</organism>
<accession>A0A2N5N7I5</accession>
<sequence>MAEGGAGDLTAPEGKGGWIDLRTGPREERNALLARSLFDPGRAAEIAARYESEPELELAGRIEQGRLVGLAGWRREADGGVELRHLAVLPEAERCGIGRRLVRHALERSAAGRLVAETDDDAVGFYRRIGCTARPLGELHPGRERWRCELRRYGSREPEAADFEKIAGWPRSRAEAYYMFPSGGWPLRAERLQARAAERRLPTLMLDASGTPAAYANVYEDEGQWWIGNVIVNPELRGRGAAEALLLKLCRDAGERLGADELHLVCHSPNAKALLLYSGLGWEPYRILRKLGPELEPLAGIAMKKRLESTYSHYSGRNIKI</sequence>
<keyword evidence="1 5" id="KW-0808">Transferase</keyword>
<reference evidence="5 6" key="1">
    <citation type="submission" date="2017-05" db="EMBL/GenBank/DDBJ databases">
        <title>Functional genome analysis of Paenibacillus pasadenensis strain R16: insights on endophytic life style and antifungal activity.</title>
        <authorList>
            <person name="Passera A."/>
            <person name="Marcolungo L."/>
            <person name="Casati P."/>
            <person name="Brasca M."/>
            <person name="Quaglino F."/>
            <person name="Delledonne M."/>
        </authorList>
    </citation>
    <scope>NUCLEOTIDE SEQUENCE [LARGE SCALE GENOMIC DNA]</scope>
    <source>
        <strain evidence="5 6">R16</strain>
    </source>
</reference>
<comment type="caution">
    <text evidence="5">The sequence shown here is derived from an EMBL/GenBank/DDBJ whole genome shotgun (WGS) entry which is preliminary data.</text>
</comment>
<feature type="region of interest" description="Disordered" evidence="3">
    <location>
        <begin position="1"/>
        <end position="21"/>
    </location>
</feature>
<dbReference type="PROSITE" id="PS51186">
    <property type="entry name" value="GNAT"/>
    <property type="match status" value="2"/>
</dbReference>
<feature type="domain" description="N-acetyltransferase" evidence="4">
    <location>
        <begin position="19"/>
        <end position="155"/>
    </location>
</feature>
<dbReference type="Gene3D" id="3.40.630.30">
    <property type="match status" value="2"/>
</dbReference>
<dbReference type="Proteomes" id="UP000234789">
    <property type="component" value="Unassembled WGS sequence"/>
</dbReference>
<dbReference type="PANTHER" id="PTHR43877">
    <property type="entry name" value="AMINOALKYLPHOSPHONATE N-ACETYLTRANSFERASE-RELATED-RELATED"/>
    <property type="match status" value="1"/>
</dbReference>
<name>A0A2N5N7I5_9BACL</name>
<dbReference type="InterPro" id="IPR016181">
    <property type="entry name" value="Acyl_CoA_acyltransferase"/>
</dbReference>
<evidence type="ECO:0000259" key="4">
    <source>
        <dbReference type="PROSITE" id="PS51186"/>
    </source>
</evidence>
<dbReference type="EMBL" id="NFEZ01000004">
    <property type="protein sequence ID" value="PLT46314.1"/>
    <property type="molecule type" value="Genomic_DNA"/>
</dbReference>
<evidence type="ECO:0000313" key="6">
    <source>
        <dbReference type="Proteomes" id="UP000234789"/>
    </source>
</evidence>
<evidence type="ECO:0000256" key="3">
    <source>
        <dbReference type="SAM" id="MobiDB-lite"/>
    </source>
</evidence>
<protein>
    <submittedName>
        <fullName evidence="5">Acetyltransferase, GNAT family</fullName>
    </submittedName>
</protein>
<dbReference type="AlphaFoldDB" id="A0A2N5N7I5"/>
<dbReference type="SUPFAM" id="SSF55729">
    <property type="entry name" value="Acyl-CoA N-acyltransferases (Nat)"/>
    <property type="match status" value="2"/>
</dbReference>
<gene>
    <name evidence="5" type="ORF">B8V81_4745</name>
</gene>
<dbReference type="RefSeq" id="WP_180968514.1">
    <property type="nucleotide sequence ID" value="NZ_NFEZ01000004.1"/>
</dbReference>
<keyword evidence="2" id="KW-0012">Acyltransferase</keyword>
<keyword evidence="6" id="KW-1185">Reference proteome</keyword>
<dbReference type="PANTHER" id="PTHR43877:SF2">
    <property type="entry name" value="AMINOALKYLPHOSPHONATE N-ACETYLTRANSFERASE-RELATED"/>
    <property type="match status" value="1"/>
</dbReference>
<dbReference type="Pfam" id="PF00583">
    <property type="entry name" value="Acetyltransf_1"/>
    <property type="match status" value="2"/>
</dbReference>
<evidence type="ECO:0000256" key="2">
    <source>
        <dbReference type="ARBA" id="ARBA00023315"/>
    </source>
</evidence>
<evidence type="ECO:0000313" key="5">
    <source>
        <dbReference type="EMBL" id="PLT46314.1"/>
    </source>
</evidence>